<feature type="region of interest" description="Disordered" evidence="1">
    <location>
        <begin position="869"/>
        <end position="938"/>
    </location>
</feature>
<organism evidence="2 3">
    <name type="scientific">Coemansia interrupta</name>
    <dbReference type="NCBI Taxonomy" id="1126814"/>
    <lineage>
        <taxon>Eukaryota</taxon>
        <taxon>Fungi</taxon>
        <taxon>Fungi incertae sedis</taxon>
        <taxon>Zoopagomycota</taxon>
        <taxon>Kickxellomycotina</taxon>
        <taxon>Kickxellomycetes</taxon>
        <taxon>Kickxellales</taxon>
        <taxon>Kickxellaceae</taxon>
        <taxon>Coemansia</taxon>
    </lineage>
</organism>
<evidence type="ECO:0000313" key="2">
    <source>
        <dbReference type="EMBL" id="KAJ2787268.1"/>
    </source>
</evidence>
<reference evidence="2" key="1">
    <citation type="submission" date="2022-07" db="EMBL/GenBank/DDBJ databases">
        <title>Phylogenomic reconstructions and comparative analyses of Kickxellomycotina fungi.</title>
        <authorList>
            <person name="Reynolds N.K."/>
            <person name="Stajich J.E."/>
            <person name="Barry K."/>
            <person name="Grigoriev I.V."/>
            <person name="Crous P."/>
            <person name="Smith M.E."/>
        </authorList>
    </citation>
    <scope>NUCLEOTIDE SEQUENCE</scope>
    <source>
        <strain evidence="2">BCRC 34489</strain>
    </source>
</reference>
<dbReference type="EMBL" id="JANBUM010000028">
    <property type="protein sequence ID" value="KAJ2787268.1"/>
    <property type="molecule type" value="Genomic_DNA"/>
</dbReference>
<comment type="caution">
    <text evidence="2">The sequence shown here is derived from an EMBL/GenBank/DDBJ whole genome shotgun (WGS) entry which is preliminary data.</text>
</comment>
<dbReference type="AlphaFoldDB" id="A0A9W8HJK8"/>
<evidence type="ECO:0000256" key="1">
    <source>
        <dbReference type="SAM" id="MobiDB-lite"/>
    </source>
</evidence>
<proteinExistence type="predicted"/>
<feature type="region of interest" description="Disordered" evidence="1">
    <location>
        <begin position="741"/>
        <end position="847"/>
    </location>
</feature>
<gene>
    <name evidence="2" type="ORF">GGI15_000874</name>
</gene>
<protein>
    <submittedName>
        <fullName evidence="2">Uncharacterized protein</fullName>
    </submittedName>
</protein>
<dbReference type="OrthoDB" id="5592654at2759"/>
<name>A0A9W8HJK8_9FUNG</name>
<evidence type="ECO:0000313" key="3">
    <source>
        <dbReference type="Proteomes" id="UP001140172"/>
    </source>
</evidence>
<feature type="compositionally biased region" description="Basic and acidic residues" evidence="1">
    <location>
        <begin position="749"/>
        <end position="763"/>
    </location>
</feature>
<feature type="compositionally biased region" description="Low complexity" evidence="1">
    <location>
        <begin position="808"/>
        <end position="830"/>
    </location>
</feature>
<feature type="compositionally biased region" description="Polar residues" evidence="1">
    <location>
        <begin position="869"/>
        <end position="901"/>
    </location>
</feature>
<accession>A0A9W8HJK8</accession>
<feature type="compositionally biased region" description="Polar residues" evidence="1">
    <location>
        <begin position="914"/>
        <end position="928"/>
    </location>
</feature>
<dbReference type="Proteomes" id="UP001140172">
    <property type="component" value="Unassembled WGS sequence"/>
</dbReference>
<feature type="compositionally biased region" description="Basic and acidic residues" evidence="1">
    <location>
        <begin position="770"/>
        <end position="781"/>
    </location>
</feature>
<sequence>MLGARADAVCDTVIRILAYLASRNESLTWNYEIIDMAVRRRALSAQAKRKVSERKVPTEESLTQLKDALMGYTRQQQKSASATTTPRPAAALSTLHERIMCLEADVEWGDPALMRSPTRNTSMRAWTDPMRLNESMSVRSYLYILGDCMPHSLDSLDKFVLGSSVGSDSLLDKLVMMRDGIIGNGIWENYTRKRVSVNWILSERRPVLEMDPVDILIETVFACCFEALGGAVMPLKELCNSWVPFTSAFEPLHRVRTFPCWSRRFAHEISAAVDRYVAVPGDQMSADSVHTWSVEVPPDMSHSAEFRLERIVSEPQRWLRDGRSTRQYDLPEMVALAGEHKRNAMRRADHVRQNMGRIILTHAVPLALWPIAVRLVIGESVPYKLGQELDDGVFNGCFFLARVMSDHESTLPYVAIAPAGNRAAVMYALDQSSYKEASKMIGLNISVGECEAEPFDAAWIEDWALQISDTPTVEPLDTCAIDVHFDEPSEELHLPKESSPQPSVLDPGSCHYGSSIAKDAPVETVSATSSNITCLASWFKNAYLRIAAEPKPDLAYVLDSLESLFANLNDETKEEELLGDLRRFVICSSLSIEDAFSANTESSGVDNAIGAESFYSLHRQQALNSVDVDNRRTWQLNESRLQILLCLFVLSRMGPNSEQYEQLADTVRDIADLLCVWVSMDDLGSSGLATANAVASTAAAAQSEDIPSDQAAAFVGGPLVGRYESSLSEIVQDLRTQCGWIPQPSYEAEPNHKDSGDMFDEGKRRKGTPRRIDKSSSERSEVIVPQRRHQEKALSGRRLARHLDDLISSGNRAHGHGSSRSSSSGRRSSSILPLPNKADASRRQSAQLQLPAHLIRQLKSEVVSTAKSATRSQSATSSLGSSKNCDSSGTSHSINSGNSGSFRRKTPYRLPIPSYQQEPGSSTSSGSNIPPPLSKRTHDMCVVPEPLASKRLRTDTKAPIGINRRAELAFLQSTPGGSYSGIQRTSRRNYAEIQEPSSPLGVAADMHSMFSREFLDASDDDEESSIYIYDHSTHKPLHFSSSSNDKR</sequence>
<keyword evidence="3" id="KW-1185">Reference proteome</keyword>